<sequence>MSDRIVAGIGFRRGTGADEIAALIARALGTIGASRTDLTVVATAADRAAEPSICQAAAAFGLSPCPVGAPALEACDARVVTRSARIERLRAVGSLAEAAALAAAGRDSRLALPRIASAGATCALAIPHDTARHP</sequence>
<dbReference type="Pfam" id="PF01890">
    <property type="entry name" value="CbiG_C"/>
    <property type="match status" value="1"/>
</dbReference>
<dbReference type="InterPro" id="IPR002750">
    <property type="entry name" value="CobE/GbiG_C"/>
</dbReference>
<gene>
    <name evidence="2" type="ORF">SAMN05192568_102424</name>
</gene>
<evidence type="ECO:0000259" key="1">
    <source>
        <dbReference type="Pfam" id="PF01890"/>
    </source>
</evidence>
<keyword evidence="3" id="KW-1185">Reference proteome</keyword>
<dbReference type="EMBL" id="FOTK01000024">
    <property type="protein sequence ID" value="SFM25466.1"/>
    <property type="molecule type" value="Genomic_DNA"/>
</dbReference>
<dbReference type="PANTHER" id="PTHR37477">
    <property type="entry name" value="COBALT-PRECORRIN-5A HYDROLASE"/>
    <property type="match status" value="1"/>
</dbReference>
<accession>A0A1I4PD51</accession>
<evidence type="ECO:0000313" key="2">
    <source>
        <dbReference type="EMBL" id="SFM25466.1"/>
    </source>
</evidence>
<dbReference type="RefSeq" id="WP_244537242.1">
    <property type="nucleotide sequence ID" value="NZ_FOTK01000024.1"/>
</dbReference>
<dbReference type="Gene3D" id="3.30.420.180">
    <property type="entry name" value="CobE/GbiG C-terminal domain"/>
    <property type="match status" value="1"/>
</dbReference>
<dbReference type="InterPro" id="IPR036518">
    <property type="entry name" value="CobE/GbiG_C_sf"/>
</dbReference>
<protein>
    <submittedName>
        <fullName evidence="2">Cobalt-precorrin 5A hydrolase</fullName>
    </submittedName>
</protein>
<dbReference type="AlphaFoldDB" id="A0A1I4PD51"/>
<dbReference type="GO" id="GO:0016787">
    <property type="term" value="F:hydrolase activity"/>
    <property type="evidence" value="ECO:0007669"/>
    <property type="project" value="UniProtKB-KW"/>
</dbReference>
<reference evidence="3" key="1">
    <citation type="submission" date="2016-10" db="EMBL/GenBank/DDBJ databases">
        <authorList>
            <person name="Varghese N."/>
            <person name="Submissions S."/>
        </authorList>
    </citation>
    <scope>NUCLEOTIDE SEQUENCE [LARGE SCALE GENOMIC DNA]</scope>
    <source>
        <strain evidence="3">BL36</strain>
    </source>
</reference>
<keyword evidence="2" id="KW-0378">Hydrolase</keyword>
<dbReference type="PANTHER" id="PTHR37477:SF1">
    <property type="entry name" value="COBALT-PRECORRIN-5A HYDROLASE"/>
    <property type="match status" value="1"/>
</dbReference>
<organism evidence="2 3">
    <name type="scientific">Methylobacterium pseudosasicola</name>
    <dbReference type="NCBI Taxonomy" id="582667"/>
    <lineage>
        <taxon>Bacteria</taxon>
        <taxon>Pseudomonadati</taxon>
        <taxon>Pseudomonadota</taxon>
        <taxon>Alphaproteobacteria</taxon>
        <taxon>Hyphomicrobiales</taxon>
        <taxon>Methylobacteriaceae</taxon>
        <taxon>Methylobacterium</taxon>
    </lineage>
</organism>
<evidence type="ECO:0000313" key="3">
    <source>
        <dbReference type="Proteomes" id="UP000199048"/>
    </source>
</evidence>
<dbReference type="STRING" id="582667.SAMN05192568_102424"/>
<dbReference type="SUPFAM" id="SSF159664">
    <property type="entry name" value="CobE/GbiG C-terminal domain-like"/>
    <property type="match status" value="1"/>
</dbReference>
<dbReference type="InterPro" id="IPR052553">
    <property type="entry name" value="CbiG_hydrolase"/>
</dbReference>
<feature type="domain" description="CobE/GbiG C-terminal" evidence="1">
    <location>
        <begin position="5"/>
        <end position="125"/>
    </location>
</feature>
<dbReference type="GO" id="GO:0009236">
    <property type="term" value="P:cobalamin biosynthetic process"/>
    <property type="evidence" value="ECO:0007669"/>
    <property type="project" value="InterPro"/>
</dbReference>
<name>A0A1I4PD51_9HYPH</name>
<proteinExistence type="predicted"/>
<dbReference type="Proteomes" id="UP000199048">
    <property type="component" value="Unassembled WGS sequence"/>
</dbReference>